<dbReference type="OrthoDB" id="2973070at2"/>
<sequence length="312" mass="35994">MGKIIQFNKKSQMRDPLSMTNDIIFFLVYGAGTKESNKALLSLLNVVLERKDPITEVKIVNTVHKGFHPGDKETVMDVKARSEKGEQFNIEMQASVQLFFGERTLVYGARMVNSSLAKGEDYDTMKKSIVISFIDGVMFKDTPSFHTKFELRENREGLLLTDRLEIYFLELGKIDDSKDPEEMEPLERLCAYLKFAGDYRRADYVEKLLDTGEEAVLMSDQVFREITEDESLQDLLWRREIAEHDLATKVMLAEKDGERIGIEKGIEKGIAAFIQDYVEDGREAEAIIEKLVLRFDLQEDEARQYYEKYSDC</sequence>
<dbReference type="PANTHER" id="PTHR41317:SF1">
    <property type="entry name" value="PD-(D_E)XK NUCLEASE FAMILY TRANSPOSASE"/>
    <property type="match status" value="1"/>
</dbReference>
<dbReference type="Pfam" id="PF12784">
    <property type="entry name" value="PDDEXK_2"/>
    <property type="match status" value="1"/>
</dbReference>
<dbReference type="InterPro" id="IPR010106">
    <property type="entry name" value="RpnA"/>
</dbReference>
<reference evidence="1 2" key="1">
    <citation type="submission" date="2018-08" db="EMBL/GenBank/DDBJ databases">
        <title>A genome reference for cultivated species of the human gut microbiota.</title>
        <authorList>
            <person name="Zou Y."/>
            <person name="Xue W."/>
            <person name="Luo G."/>
        </authorList>
    </citation>
    <scope>NUCLEOTIDE SEQUENCE [LARGE SCALE GENOMIC DNA]</scope>
    <source>
        <strain evidence="1 2">AM07-24</strain>
    </source>
</reference>
<dbReference type="Proteomes" id="UP000284841">
    <property type="component" value="Unassembled WGS sequence"/>
</dbReference>
<dbReference type="STRING" id="1776384.GCA_900086585_01152"/>
<name>A0A415E1Q9_9FIRM</name>
<dbReference type="PANTHER" id="PTHR41317">
    <property type="entry name" value="PD-(D_E)XK NUCLEASE FAMILY TRANSPOSASE"/>
    <property type="match status" value="1"/>
</dbReference>
<organism evidence="1 2">
    <name type="scientific">Emergencia timonensis</name>
    <dbReference type="NCBI Taxonomy" id="1776384"/>
    <lineage>
        <taxon>Bacteria</taxon>
        <taxon>Bacillati</taxon>
        <taxon>Bacillota</taxon>
        <taxon>Clostridia</taxon>
        <taxon>Peptostreptococcales</taxon>
        <taxon>Anaerovoracaceae</taxon>
        <taxon>Emergencia</taxon>
    </lineage>
</organism>
<keyword evidence="2" id="KW-1185">Reference proteome</keyword>
<evidence type="ECO:0000313" key="1">
    <source>
        <dbReference type="EMBL" id="RHJ87582.1"/>
    </source>
</evidence>
<evidence type="ECO:0000313" key="2">
    <source>
        <dbReference type="Proteomes" id="UP000284841"/>
    </source>
</evidence>
<dbReference type="AlphaFoldDB" id="A0A415E1Q9"/>
<dbReference type="EMBL" id="QRMS01000003">
    <property type="protein sequence ID" value="RHJ87582.1"/>
    <property type="molecule type" value="Genomic_DNA"/>
</dbReference>
<comment type="caution">
    <text evidence="1">The sequence shown here is derived from an EMBL/GenBank/DDBJ whole genome shotgun (WGS) entry which is preliminary data.</text>
</comment>
<gene>
    <name evidence="1" type="ORF">DW099_12895</name>
</gene>
<dbReference type="RefSeq" id="WP_118335953.1">
    <property type="nucleotide sequence ID" value="NZ_AP025567.1"/>
</dbReference>
<proteinExistence type="predicted"/>
<protein>
    <submittedName>
        <fullName evidence="1">Rpn family recombination-promoting nuclease/putative transposase</fullName>
    </submittedName>
</protein>
<dbReference type="NCBIfam" id="TIGR01784">
    <property type="entry name" value="T_den_put_tspse"/>
    <property type="match status" value="1"/>
</dbReference>
<accession>A0A415E1Q9</accession>